<dbReference type="EC" id="1.1.5.4" evidence="5"/>
<evidence type="ECO:0000256" key="8">
    <source>
        <dbReference type="ARBA" id="ARBA00022827"/>
    </source>
</evidence>
<evidence type="ECO:0000313" key="14">
    <source>
        <dbReference type="Proteomes" id="UP000248090"/>
    </source>
</evidence>
<evidence type="ECO:0000256" key="12">
    <source>
        <dbReference type="SAM" id="SignalP"/>
    </source>
</evidence>
<comment type="cofactor">
    <cofactor evidence="2">
        <name>FAD</name>
        <dbReference type="ChEBI" id="CHEBI:57692"/>
    </cofactor>
</comment>
<accession>A0ABX5LVT8</accession>
<evidence type="ECO:0000256" key="6">
    <source>
        <dbReference type="ARBA" id="ARBA00022532"/>
    </source>
</evidence>
<evidence type="ECO:0000256" key="11">
    <source>
        <dbReference type="ARBA" id="ARBA00031550"/>
    </source>
</evidence>
<evidence type="ECO:0000256" key="9">
    <source>
        <dbReference type="ARBA" id="ARBA00023002"/>
    </source>
</evidence>
<dbReference type="EMBL" id="LAPT01000106">
    <property type="protein sequence ID" value="PXF29583.1"/>
    <property type="molecule type" value="Genomic_DNA"/>
</dbReference>
<sequence length="200" mass="21968">MRKFAKALLCLNLFVTAGHAMAENQKTDVLLIGGGIMSATLGTYLQELQPDWHIDLYERMDHVAGESSNGWNNAGTGHSAFCELNYTPEKDDGTIDTSKAVKVNEAFEISRQFWSYQIRNQVLNNPRSFINNTPHMSFVWGDDRVDFLSGAGGGIGVVFPHFILCFFGEHGQLMVVGAQQAPASAAMQSVNSGREISRPP</sequence>
<dbReference type="InterPro" id="IPR036188">
    <property type="entry name" value="FAD/NAD-bd_sf"/>
</dbReference>
<name>A0ABX5LVT8_9GAMM</name>
<proteinExistence type="inferred from homology"/>
<dbReference type="InterPro" id="IPR006231">
    <property type="entry name" value="MQO"/>
</dbReference>
<evidence type="ECO:0000256" key="7">
    <source>
        <dbReference type="ARBA" id="ARBA00022630"/>
    </source>
</evidence>
<feature type="signal peptide" evidence="12">
    <location>
        <begin position="1"/>
        <end position="22"/>
    </location>
</feature>
<evidence type="ECO:0000313" key="13">
    <source>
        <dbReference type="EMBL" id="PXF29583.1"/>
    </source>
</evidence>
<protein>
    <recommendedName>
        <fullName evidence="5">malate dehydrogenase (quinone)</fullName>
        <ecNumber evidence="5">1.1.5.4</ecNumber>
    </recommendedName>
    <alternativeName>
        <fullName evidence="11">MQO</fullName>
    </alternativeName>
    <alternativeName>
        <fullName evidence="10">Malate dehydrogenase [quinone]</fullName>
    </alternativeName>
</protein>
<evidence type="ECO:0000256" key="2">
    <source>
        <dbReference type="ARBA" id="ARBA00001974"/>
    </source>
</evidence>
<keyword evidence="8" id="KW-0274">FAD</keyword>
<dbReference type="SUPFAM" id="SSF51905">
    <property type="entry name" value="FAD/NAD(P)-binding domain"/>
    <property type="match status" value="1"/>
</dbReference>
<evidence type="ECO:0000256" key="5">
    <source>
        <dbReference type="ARBA" id="ARBA00013026"/>
    </source>
</evidence>
<keyword evidence="14" id="KW-1185">Reference proteome</keyword>
<keyword evidence="7" id="KW-0285">Flavoprotein</keyword>
<keyword evidence="12" id="KW-0732">Signal</keyword>
<evidence type="ECO:0000256" key="4">
    <source>
        <dbReference type="ARBA" id="ARBA00006389"/>
    </source>
</evidence>
<organism evidence="13 14">
    <name type="scientific">Pokkaliibacter plantistimulans</name>
    <dbReference type="NCBI Taxonomy" id="1635171"/>
    <lineage>
        <taxon>Bacteria</taxon>
        <taxon>Pseudomonadati</taxon>
        <taxon>Pseudomonadota</taxon>
        <taxon>Gammaproteobacteria</taxon>
        <taxon>Oceanospirillales</taxon>
        <taxon>Balneatrichaceae</taxon>
        <taxon>Pokkaliibacter</taxon>
    </lineage>
</organism>
<feature type="chain" id="PRO_5047034020" description="malate dehydrogenase (quinone)" evidence="12">
    <location>
        <begin position="23"/>
        <end position="200"/>
    </location>
</feature>
<reference evidence="13 14" key="1">
    <citation type="submission" date="2015-03" db="EMBL/GenBank/DDBJ databases">
        <authorList>
            <person name="Krishnan R."/>
            <person name="Midha S."/>
            <person name="Patil P.B."/>
            <person name="Rameshkumar N."/>
        </authorList>
    </citation>
    <scope>NUCLEOTIDE SEQUENCE [LARGE SCALE GENOMIC DNA]</scope>
    <source>
        <strain evidence="13 14">L1E11</strain>
    </source>
</reference>
<dbReference type="Proteomes" id="UP000248090">
    <property type="component" value="Unassembled WGS sequence"/>
</dbReference>
<keyword evidence="6" id="KW-0816">Tricarboxylic acid cycle</keyword>
<keyword evidence="9" id="KW-0560">Oxidoreductase</keyword>
<comment type="caution">
    <text evidence="13">The sequence shown here is derived from an EMBL/GenBank/DDBJ whole genome shotgun (WGS) entry which is preliminary data.</text>
</comment>
<evidence type="ECO:0000256" key="10">
    <source>
        <dbReference type="ARBA" id="ARBA00030660"/>
    </source>
</evidence>
<dbReference type="Pfam" id="PF06039">
    <property type="entry name" value="Mqo"/>
    <property type="match status" value="1"/>
</dbReference>
<evidence type="ECO:0000256" key="3">
    <source>
        <dbReference type="ARBA" id="ARBA00005012"/>
    </source>
</evidence>
<comment type="pathway">
    <text evidence="3">Carbohydrate metabolism; tricarboxylic acid cycle; oxaloacetate from (S)-malate (quinone route): step 1/1.</text>
</comment>
<gene>
    <name evidence="13" type="ORF">WH50_19860</name>
</gene>
<evidence type="ECO:0000256" key="1">
    <source>
        <dbReference type="ARBA" id="ARBA00001139"/>
    </source>
</evidence>
<comment type="similarity">
    <text evidence="4">Belongs to the MQO family.</text>
</comment>
<comment type="catalytic activity">
    <reaction evidence="1">
        <text>(S)-malate + a quinone = a quinol + oxaloacetate</text>
        <dbReference type="Rhea" id="RHEA:46012"/>
        <dbReference type="ChEBI" id="CHEBI:15589"/>
        <dbReference type="ChEBI" id="CHEBI:16452"/>
        <dbReference type="ChEBI" id="CHEBI:24646"/>
        <dbReference type="ChEBI" id="CHEBI:132124"/>
        <dbReference type="EC" id="1.1.5.4"/>
    </reaction>
</comment>